<accession>A0A2V3IU81</accession>
<keyword evidence="2" id="KW-1185">Reference proteome</keyword>
<gene>
    <name evidence="1" type="ORF">BWQ96_04466</name>
</gene>
<evidence type="ECO:0000313" key="1">
    <source>
        <dbReference type="EMBL" id="PXF45698.1"/>
    </source>
</evidence>
<sequence>MNQGSQPLFTEAHCAILTESGELIVDNNTSVRRFQAIAPKIRAIRNSSDSISSFLGIETSQVVHVRGRTRMLHAYELGKHILVAVTQVLPGAHNLDNAVAYIDECMGVNKRNDTNALDETLLDQLSDMLIEI</sequence>
<comment type="caution">
    <text evidence="1">The sequence shown here is derived from an EMBL/GenBank/DDBJ whole genome shotgun (WGS) entry which is preliminary data.</text>
</comment>
<protein>
    <submittedName>
        <fullName evidence="1">Uncharacterized protein</fullName>
    </submittedName>
</protein>
<dbReference type="Proteomes" id="UP000247409">
    <property type="component" value="Unassembled WGS sequence"/>
</dbReference>
<proteinExistence type="predicted"/>
<dbReference type="AlphaFoldDB" id="A0A2V3IU81"/>
<dbReference type="OrthoDB" id="10329217at2759"/>
<evidence type="ECO:0000313" key="2">
    <source>
        <dbReference type="Proteomes" id="UP000247409"/>
    </source>
</evidence>
<reference evidence="1 2" key="1">
    <citation type="journal article" date="2018" name="Mol. Biol. Evol.">
        <title>Analysis of the draft genome of the red seaweed Gracilariopsis chorda provides insights into genome size evolution in Rhodophyta.</title>
        <authorList>
            <person name="Lee J."/>
            <person name="Yang E.C."/>
            <person name="Graf L."/>
            <person name="Yang J.H."/>
            <person name="Qiu H."/>
            <person name="Zel Zion U."/>
            <person name="Chan C.X."/>
            <person name="Stephens T.G."/>
            <person name="Weber A.P.M."/>
            <person name="Boo G.H."/>
            <person name="Boo S.M."/>
            <person name="Kim K.M."/>
            <person name="Shin Y."/>
            <person name="Jung M."/>
            <person name="Lee S.J."/>
            <person name="Yim H.S."/>
            <person name="Lee J.H."/>
            <person name="Bhattacharya D."/>
            <person name="Yoon H.S."/>
        </authorList>
    </citation>
    <scope>NUCLEOTIDE SEQUENCE [LARGE SCALE GENOMIC DNA]</scope>
    <source>
        <strain evidence="1 2">SKKU-2015</strain>
        <tissue evidence="1">Whole body</tissue>
    </source>
</reference>
<name>A0A2V3IU81_9FLOR</name>
<organism evidence="1 2">
    <name type="scientific">Gracilariopsis chorda</name>
    <dbReference type="NCBI Taxonomy" id="448386"/>
    <lineage>
        <taxon>Eukaryota</taxon>
        <taxon>Rhodophyta</taxon>
        <taxon>Florideophyceae</taxon>
        <taxon>Rhodymeniophycidae</taxon>
        <taxon>Gracilariales</taxon>
        <taxon>Gracilariaceae</taxon>
        <taxon>Gracilariopsis</taxon>
    </lineage>
</organism>
<dbReference type="EMBL" id="NBIV01000054">
    <property type="protein sequence ID" value="PXF45698.1"/>
    <property type="molecule type" value="Genomic_DNA"/>
</dbReference>